<dbReference type="InterPro" id="IPR050231">
    <property type="entry name" value="Iron_ascorbate_oxido_reductase"/>
</dbReference>
<keyword evidence="2" id="KW-0479">Metal-binding</keyword>
<evidence type="ECO:0000313" key="4">
    <source>
        <dbReference type="EMBL" id="ORY58181.1"/>
    </source>
</evidence>
<dbReference type="Pfam" id="PF03171">
    <property type="entry name" value="2OG-FeII_Oxy"/>
    <property type="match status" value="1"/>
</dbReference>
<dbReference type="OrthoDB" id="288590at2759"/>
<protein>
    <recommendedName>
        <fullName evidence="3">Fe2OG dioxygenase domain-containing protein</fullName>
    </recommendedName>
</protein>
<comment type="caution">
    <text evidence="4">The sequence shown here is derived from an EMBL/GenBank/DDBJ whole genome shotgun (WGS) entry which is preliminary data.</text>
</comment>
<gene>
    <name evidence="4" type="ORF">BCR38DRAFT_448326</name>
</gene>
<accession>A0A1Y2DFY1</accession>
<evidence type="ECO:0000256" key="2">
    <source>
        <dbReference type="RuleBase" id="RU003682"/>
    </source>
</evidence>
<dbReference type="InterPro" id="IPR044861">
    <property type="entry name" value="IPNS-like_FE2OG_OXY"/>
</dbReference>
<sequence>MAGSTMASKCPVRSTGTNEFPVIDFSRYENDPHSVSSEIFDAASQWGFLVLKGHGIPKEDVDEMFCLSEQFFRQPQKVKQEKWLNMKGQGYDLKESVIGVHEACCFGNVADANLTSPNFSSWWTPERRKRIEQFRSKCQLLSNKIFEAIALAMGLSPSTFIEAHSPHKEPGNALRLIRYHPLAAPPDPKFPRLCEHTDWGTMTFLFATTPGLEVRTPGDKEWVVAPVVEDAIVVNIADGLALWSGKALKSTLHRLSWESVPFDRERYSMAYFINANADAPIKILQRASGTGEGMLRFVETPLSMSATFGDYQAVRVKMIEKHDTHITEDELRVDPKFLEMVKNIGVAHGTGLSVEEEKAKEEADGLLDAAQVA</sequence>
<keyword evidence="2" id="KW-0560">Oxidoreductase</keyword>
<keyword evidence="5" id="KW-1185">Reference proteome</keyword>
<dbReference type="GeneID" id="63777434"/>
<feature type="domain" description="Fe2OG dioxygenase" evidence="3">
    <location>
        <begin position="170"/>
        <end position="275"/>
    </location>
</feature>
<evidence type="ECO:0000259" key="3">
    <source>
        <dbReference type="PROSITE" id="PS51471"/>
    </source>
</evidence>
<dbReference type="GO" id="GO:0044283">
    <property type="term" value="P:small molecule biosynthetic process"/>
    <property type="evidence" value="ECO:0007669"/>
    <property type="project" value="UniProtKB-ARBA"/>
</dbReference>
<keyword evidence="2" id="KW-0408">Iron</keyword>
<evidence type="ECO:0000313" key="5">
    <source>
        <dbReference type="Proteomes" id="UP000193689"/>
    </source>
</evidence>
<dbReference type="RefSeq" id="XP_040711216.1">
    <property type="nucleotide sequence ID" value="XM_040861222.1"/>
</dbReference>
<dbReference type="Pfam" id="PF14226">
    <property type="entry name" value="DIOX_N"/>
    <property type="match status" value="1"/>
</dbReference>
<dbReference type="Proteomes" id="UP000193689">
    <property type="component" value="Unassembled WGS sequence"/>
</dbReference>
<dbReference type="Gene3D" id="2.60.120.330">
    <property type="entry name" value="B-lactam Antibiotic, Isopenicillin N Synthase, Chain"/>
    <property type="match status" value="1"/>
</dbReference>
<dbReference type="EMBL" id="MCFJ01000017">
    <property type="protein sequence ID" value="ORY58181.1"/>
    <property type="molecule type" value="Genomic_DNA"/>
</dbReference>
<dbReference type="InParanoid" id="A0A1Y2DFY1"/>
<dbReference type="SUPFAM" id="SSF51197">
    <property type="entry name" value="Clavaminate synthase-like"/>
    <property type="match status" value="1"/>
</dbReference>
<evidence type="ECO:0000256" key="1">
    <source>
        <dbReference type="ARBA" id="ARBA00008056"/>
    </source>
</evidence>
<dbReference type="InterPro" id="IPR005123">
    <property type="entry name" value="Oxoglu/Fe-dep_dioxygenase_dom"/>
</dbReference>
<name>A0A1Y2DFY1_9PEZI</name>
<comment type="similarity">
    <text evidence="1 2">Belongs to the iron/ascorbate-dependent oxidoreductase family.</text>
</comment>
<reference evidence="4 5" key="1">
    <citation type="submission" date="2016-07" db="EMBL/GenBank/DDBJ databases">
        <title>Pervasive Adenine N6-methylation of Active Genes in Fungi.</title>
        <authorList>
            <consortium name="DOE Joint Genome Institute"/>
            <person name="Mondo S.J."/>
            <person name="Dannebaum R.O."/>
            <person name="Kuo R.C."/>
            <person name="Labutti K."/>
            <person name="Haridas S."/>
            <person name="Kuo A."/>
            <person name="Salamov A."/>
            <person name="Ahrendt S.R."/>
            <person name="Lipzen A."/>
            <person name="Sullivan W."/>
            <person name="Andreopoulos W.B."/>
            <person name="Clum A."/>
            <person name="Lindquist E."/>
            <person name="Daum C."/>
            <person name="Ramamoorthy G.K."/>
            <person name="Gryganskyi A."/>
            <person name="Culley D."/>
            <person name="Magnuson J.K."/>
            <person name="James T.Y."/>
            <person name="O'Malley M.A."/>
            <person name="Stajich J.E."/>
            <person name="Spatafora J.W."/>
            <person name="Visel A."/>
            <person name="Grigoriev I.V."/>
        </authorList>
    </citation>
    <scope>NUCLEOTIDE SEQUENCE [LARGE SCALE GENOMIC DNA]</scope>
    <source>
        <strain evidence="4 5">CBS 129021</strain>
    </source>
</reference>
<dbReference type="InterPro" id="IPR027443">
    <property type="entry name" value="IPNS-like_sf"/>
</dbReference>
<organism evidence="4 5">
    <name type="scientific">Pseudomassariella vexata</name>
    <dbReference type="NCBI Taxonomy" id="1141098"/>
    <lineage>
        <taxon>Eukaryota</taxon>
        <taxon>Fungi</taxon>
        <taxon>Dikarya</taxon>
        <taxon>Ascomycota</taxon>
        <taxon>Pezizomycotina</taxon>
        <taxon>Sordariomycetes</taxon>
        <taxon>Xylariomycetidae</taxon>
        <taxon>Amphisphaeriales</taxon>
        <taxon>Pseudomassariaceae</taxon>
        <taxon>Pseudomassariella</taxon>
    </lineage>
</organism>
<dbReference type="PANTHER" id="PTHR47990">
    <property type="entry name" value="2-OXOGLUTARATE (2OG) AND FE(II)-DEPENDENT OXYGENASE SUPERFAMILY PROTEIN-RELATED"/>
    <property type="match status" value="1"/>
</dbReference>
<dbReference type="GO" id="GO:0016491">
    <property type="term" value="F:oxidoreductase activity"/>
    <property type="evidence" value="ECO:0007669"/>
    <property type="project" value="UniProtKB-KW"/>
</dbReference>
<dbReference type="InterPro" id="IPR026992">
    <property type="entry name" value="DIOX_N"/>
</dbReference>
<proteinExistence type="inferred from homology"/>
<dbReference type="PROSITE" id="PS51471">
    <property type="entry name" value="FE2OG_OXY"/>
    <property type="match status" value="1"/>
</dbReference>
<dbReference type="AlphaFoldDB" id="A0A1Y2DFY1"/>
<dbReference type="STRING" id="1141098.A0A1Y2DFY1"/>
<dbReference type="GO" id="GO:0046872">
    <property type="term" value="F:metal ion binding"/>
    <property type="evidence" value="ECO:0007669"/>
    <property type="project" value="UniProtKB-KW"/>
</dbReference>